<evidence type="ECO:0000313" key="2">
    <source>
        <dbReference type="RefSeq" id="XP_016435623.1"/>
    </source>
</evidence>
<accession>A0A1S3X7A2</accession>
<dbReference type="KEGG" id="nta:107761845"/>
<name>A0A1S3X7A2_TOBAC</name>
<reference evidence="2 3" key="1">
    <citation type="submission" date="2025-04" db="UniProtKB">
        <authorList>
            <consortium name="RefSeq"/>
        </authorList>
    </citation>
    <scope>IDENTIFICATION</scope>
</reference>
<gene>
    <name evidence="2 3" type="primary">LOC107761845</name>
</gene>
<evidence type="ECO:0000256" key="1">
    <source>
        <dbReference type="SAM" id="MobiDB-lite"/>
    </source>
</evidence>
<feature type="region of interest" description="Disordered" evidence="1">
    <location>
        <begin position="1"/>
        <end position="96"/>
    </location>
</feature>
<sequence>MLMRPPPGGEAGALELDTSKKRKSRAAVVRPATKKTRSLEHRATVGTAASTSKSNPDTEGEDDDGSPLRRRTRSSARDLQAPRSEATESGTAGSGWARGLGVLEEDADVASNRAAGFDAVSARGTAGVDPEGSRLEAFQERGLPFGEIGDLNDFMSSFPVSSGELRDAHGMIGATAGTPLKGGDFIATIFDGAIDRADLDIPGAVKAAGKFMQQVIAISRAFLSSSSIILRLSNFSAMSQCKEMYDHAILRLRGELSYQEKECKKVTSKLHDSEARSARGDKELGELRAALGTALREKADLAAQVLCLARTRLLSRIHIHSVSIYSLSYPSHVGRA</sequence>
<dbReference type="PaxDb" id="4097-A0A1S3X7A2"/>
<dbReference type="AlphaFoldDB" id="A0A1S3X7A2"/>
<protein>
    <submittedName>
        <fullName evidence="2 3">Uncharacterized protein isoform X1</fullName>
    </submittedName>
</protein>
<proteinExistence type="predicted"/>
<dbReference type="RefSeq" id="XP_016435628.1">
    <property type="nucleotide sequence ID" value="XM_016580142.1"/>
</dbReference>
<evidence type="ECO:0000313" key="3">
    <source>
        <dbReference type="RefSeq" id="XP_016435628.1"/>
    </source>
</evidence>
<organism evidence="2">
    <name type="scientific">Nicotiana tabacum</name>
    <name type="common">Common tobacco</name>
    <dbReference type="NCBI Taxonomy" id="4097"/>
    <lineage>
        <taxon>Eukaryota</taxon>
        <taxon>Viridiplantae</taxon>
        <taxon>Streptophyta</taxon>
        <taxon>Embryophyta</taxon>
        <taxon>Tracheophyta</taxon>
        <taxon>Spermatophyta</taxon>
        <taxon>Magnoliopsida</taxon>
        <taxon>eudicotyledons</taxon>
        <taxon>Gunneridae</taxon>
        <taxon>Pentapetalae</taxon>
        <taxon>asterids</taxon>
        <taxon>lamiids</taxon>
        <taxon>Solanales</taxon>
        <taxon>Solanaceae</taxon>
        <taxon>Nicotianoideae</taxon>
        <taxon>Nicotianeae</taxon>
        <taxon>Nicotiana</taxon>
    </lineage>
</organism>
<dbReference type="OrthoDB" id="1242868at2759"/>
<dbReference type="RefSeq" id="XP_016435623.1">
    <property type="nucleotide sequence ID" value="XM_016580137.1"/>
</dbReference>
<feature type="compositionally biased region" description="Polar residues" evidence="1">
    <location>
        <begin position="47"/>
        <end position="57"/>
    </location>
</feature>